<organism evidence="5 6">
    <name type="scientific">Diacronema lutheri</name>
    <name type="common">Unicellular marine alga</name>
    <name type="synonym">Monochrysis lutheri</name>
    <dbReference type="NCBI Taxonomy" id="2081491"/>
    <lineage>
        <taxon>Eukaryota</taxon>
        <taxon>Haptista</taxon>
        <taxon>Haptophyta</taxon>
        <taxon>Pavlovophyceae</taxon>
        <taxon>Pavlovales</taxon>
        <taxon>Pavlovaceae</taxon>
        <taxon>Diacronema</taxon>
    </lineage>
</organism>
<gene>
    <name evidence="5" type="ORF">KFE25_000237</name>
</gene>
<dbReference type="OrthoDB" id="10625899at2759"/>
<dbReference type="InterPro" id="IPR032259">
    <property type="entry name" value="HIBYL-CoA-H"/>
</dbReference>
<comment type="caution">
    <text evidence="5">The sequence shown here is derived from an EMBL/GenBank/DDBJ whole genome shotgun (WGS) entry which is preliminary data.</text>
</comment>
<dbReference type="GO" id="GO:0006574">
    <property type="term" value="P:L-valine catabolic process"/>
    <property type="evidence" value="ECO:0007669"/>
    <property type="project" value="TreeGrafter"/>
</dbReference>
<dbReference type="EMBL" id="JAGTXO010000014">
    <property type="protein sequence ID" value="KAG8464069.1"/>
    <property type="molecule type" value="Genomic_DNA"/>
</dbReference>
<keyword evidence="6" id="KW-1185">Reference proteome</keyword>
<dbReference type="InterPro" id="IPR029045">
    <property type="entry name" value="ClpP/crotonase-like_dom_sf"/>
</dbReference>
<dbReference type="EC" id="3.1.2.4" evidence="2"/>
<evidence type="ECO:0000256" key="1">
    <source>
        <dbReference type="ARBA" id="ARBA00001709"/>
    </source>
</evidence>
<evidence type="ECO:0000256" key="3">
    <source>
        <dbReference type="ARBA" id="ARBA00022801"/>
    </source>
</evidence>
<evidence type="ECO:0000256" key="2">
    <source>
        <dbReference type="ARBA" id="ARBA00011915"/>
    </source>
</evidence>
<evidence type="ECO:0000259" key="4">
    <source>
        <dbReference type="Pfam" id="PF16113"/>
    </source>
</evidence>
<comment type="catalytic activity">
    <reaction evidence="1">
        <text>3-hydroxy-2-methylpropanoyl-CoA + H2O = 3-hydroxy-2-methylpropanoate + CoA + H(+)</text>
        <dbReference type="Rhea" id="RHEA:20888"/>
        <dbReference type="ChEBI" id="CHEBI:11805"/>
        <dbReference type="ChEBI" id="CHEBI:15377"/>
        <dbReference type="ChEBI" id="CHEBI:15378"/>
        <dbReference type="ChEBI" id="CHEBI:57287"/>
        <dbReference type="ChEBI" id="CHEBI:57340"/>
        <dbReference type="EC" id="3.1.2.4"/>
    </reaction>
</comment>
<keyword evidence="3" id="KW-0378">Hydrolase</keyword>
<dbReference type="InterPro" id="IPR045004">
    <property type="entry name" value="ECH_dom"/>
</dbReference>
<dbReference type="Pfam" id="PF16113">
    <property type="entry name" value="ECH_2"/>
    <property type="match status" value="1"/>
</dbReference>
<feature type="domain" description="Enoyl-CoA hydratase/isomerase" evidence="4">
    <location>
        <begin position="97"/>
        <end position="318"/>
    </location>
</feature>
<dbReference type="Proteomes" id="UP000751190">
    <property type="component" value="Unassembled WGS sequence"/>
</dbReference>
<name>A0A8J5XGI5_DIALT</name>
<dbReference type="SUPFAM" id="SSF52096">
    <property type="entry name" value="ClpP/crotonase"/>
    <property type="match status" value="1"/>
</dbReference>
<evidence type="ECO:0000313" key="5">
    <source>
        <dbReference type="EMBL" id="KAG8464069.1"/>
    </source>
</evidence>
<dbReference type="AlphaFoldDB" id="A0A8J5XGI5"/>
<dbReference type="GO" id="GO:0003860">
    <property type="term" value="F:3-hydroxyisobutyryl-CoA hydrolase activity"/>
    <property type="evidence" value="ECO:0007669"/>
    <property type="project" value="UniProtKB-EC"/>
</dbReference>
<dbReference type="PANTHER" id="PTHR43176:SF3">
    <property type="entry name" value="3-HYDROXYISOBUTYRYL-COA HYDROLASE, MITOCHONDRIAL"/>
    <property type="match status" value="1"/>
</dbReference>
<accession>A0A8J5XGI5</accession>
<protein>
    <recommendedName>
        <fullName evidence="2">3-hydroxyisobutyryl-CoA hydrolase</fullName>
        <ecNumber evidence="2">3.1.2.4</ecNumber>
    </recommendedName>
</protein>
<dbReference type="Gene3D" id="3.90.226.10">
    <property type="entry name" value="2-enoyl-CoA Hydratase, Chain A, domain 1"/>
    <property type="match status" value="1"/>
</dbReference>
<reference evidence="5" key="1">
    <citation type="submission" date="2021-05" db="EMBL/GenBank/DDBJ databases">
        <title>The genome of the haptophyte Pavlova lutheri (Diacronema luteri, Pavlovales) - a model for lipid biosynthesis in eukaryotic algae.</title>
        <authorList>
            <person name="Hulatt C.J."/>
            <person name="Posewitz M.C."/>
        </authorList>
    </citation>
    <scope>NUCLEOTIDE SEQUENCE</scope>
    <source>
        <strain evidence="5">NIVA-4/92</strain>
    </source>
</reference>
<sequence length="394" mass="40476">MVLRLVAPRAVRLRADPLARRLARLDVEHWTRGIMLVPPRAEASHPPTPASAPRASTPAELSALASTAALLRTPLLGVLSGVQALPIATFASLGGGGVCIALEDAALAVTAPSHGLPLAYGESALLARLPRGLGAYLALTGSVLGAHELVHVGLARDHLNSRTLTRLTAALAVADDLDVLGGLDVPPATAMVAVGAHAMSASTPSPAELRLERRARARALALHCAMYGQAHEVSTPDGMAPRLAEIARLFDLGPRDAAGEVAKRLAGVPGEWAARALRAMATASPLGLELAARQLRAAAAAPSLGECLRTEARAHAAFDAHVTDGAALADEHERAATRGFGLQPWHVPFGAFARLDAPGAGAEPAGSPFALAAQIEEGARQAAATVDSWALEAR</sequence>
<dbReference type="PANTHER" id="PTHR43176">
    <property type="entry name" value="3-HYDROXYISOBUTYRYL-COA HYDROLASE-RELATED"/>
    <property type="match status" value="1"/>
</dbReference>
<evidence type="ECO:0000313" key="6">
    <source>
        <dbReference type="Proteomes" id="UP000751190"/>
    </source>
</evidence>
<proteinExistence type="predicted"/>